<accession>A0A139WFZ4</accession>
<sequence>MEVEHAFALFLFRRRFNRTLEQYLIFIGAIDASF</sequence>
<reference evidence="1 2" key="2">
    <citation type="journal article" date="2010" name="Nucleic Acids Res.">
        <title>BeetleBase in 2010: revisions to provide comprehensive genomic information for Tribolium castaneum.</title>
        <authorList>
            <person name="Kim H.S."/>
            <person name="Murphy T."/>
            <person name="Xia J."/>
            <person name="Caragea D."/>
            <person name="Park Y."/>
            <person name="Beeman R.W."/>
            <person name="Lorenzen M.D."/>
            <person name="Butcher S."/>
            <person name="Manak J.R."/>
            <person name="Brown S.J."/>
        </authorList>
    </citation>
    <scope>GENOME REANNOTATION</scope>
    <source>
        <strain evidence="1 2">Georgia GA2</strain>
    </source>
</reference>
<dbReference type="EMBL" id="KQ971348">
    <property type="protein sequence ID" value="KYB26893.1"/>
    <property type="molecule type" value="Genomic_DNA"/>
</dbReference>
<gene>
    <name evidence="1" type="primary">AUGUSTUS-3.0.2_33438</name>
    <name evidence="1" type="ORF">TcasGA2_TC033438</name>
</gene>
<evidence type="ECO:0000313" key="2">
    <source>
        <dbReference type="Proteomes" id="UP000007266"/>
    </source>
</evidence>
<organism evidence="1 2">
    <name type="scientific">Tribolium castaneum</name>
    <name type="common">Red flour beetle</name>
    <dbReference type="NCBI Taxonomy" id="7070"/>
    <lineage>
        <taxon>Eukaryota</taxon>
        <taxon>Metazoa</taxon>
        <taxon>Ecdysozoa</taxon>
        <taxon>Arthropoda</taxon>
        <taxon>Hexapoda</taxon>
        <taxon>Insecta</taxon>
        <taxon>Pterygota</taxon>
        <taxon>Neoptera</taxon>
        <taxon>Endopterygota</taxon>
        <taxon>Coleoptera</taxon>
        <taxon>Polyphaga</taxon>
        <taxon>Cucujiformia</taxon>
        <taxon>Tenebrionidae</taxon>
        <taxon>Tenebrionidae incertae sedis</taxon>
        <taxon>Tribolium</taxon>
    </lineage>
</organism>
<dbReference type="InParanoid" id="A0A139WFZ4"/>
<proteinExistence type="predicted"/>
<reference evidence="1 2" key="1">
    <citation type="journal article" date="2008" name="Nature">
        <title>The genome of the model beetle and pest Tribolium castaneum.</title>
        <authorList>
            <consortium name="Tribolium Genome Sequencing Consortium"/>
            <person name="Richards S."/>
            <person name="Gibbs R.A."/>
            <person name="Weinstock G.M."/>
            <person name="Brown S.J."/>
            <person name="Denell R."/>
            <person name="Beeman R.W."/>
            <person name="Gibbs R."/>
            <person name="Beeman R.W."/>
            <person name="Brown S.J."/>
            <person name="Bucher G."/>
            <person name="Friedrich M."/>
            <person name="Grimmelikhuijzen C.J."/>
            <person name="Klingler M."/>
            <person name="Lorenzen M."/>
            <person name="Richards S."/>
            <person name="Roth S."/>
            <person name="Schroder R."/>
            <person name="Tautz D."/>
            <person name="Zdobnov E.M."/>
            <person name="Muzny D."/>
            <person name="Gibbs R.A."/>
            <person name="Weinstock G.M."/>
            <person name="Attaway T."/>
            <person name="Bell S."/>
            <person name="Buhay C.J."/>
            <person name="Chandrabose M.N."/>
            <person name="Chavez D."/>
            <person name="Clerk-Blankenburg K.P."/>
            <person name="Cree A."/>
            <person name="Dao M."/>
            <person name="Davis C."/>
            <person name="Chacko J."/>
            <person name="Dinh H."/>
            <person name="Dugan-Rocha S."/>
            <person name="Fowler G."/>
            <person name="Garner T.T."/>
            <person name="Garnes J."/>
            <person name="Gnirke A."/>
            <person name="Hawes A."/>
            <person name="Hernandez J."/>
            <person name="Hines S."/>
            <person name="Holder M."/>
            <person name="Hume J."/>
            <person name="Jhangiani S.N."/>
            <person name="Joshi V."/>
            <person name="Khan Z.M."/>
            <person name="Jackson L."/>
            <person name="Kovar C."/>
            <person name="Kowis A."/>
            <person name="Lee S."/>
            <person name="Lewis L.R."/>
            <person name="Margolis J."/>
            <person name="Morgan M."/>
            <person name="Nazareth L.V."/>
            <person name="Nguyen N."/>
            <person name="Okwuonu G."/>
            <person name="Parker D."/>
            <person name="Richards S."/>
            <person name="Ruiz S.J."/>
            <person name="Santibanez J."/>
            <person name="Savard J."/>
            <person name="Scherer S.E."/>
            <person name="Schneider B."/>
            <person name="Sodergren E."/>
            <person name="Tautz D."/>
            <person name="Vattahil S."/>
            <person name="Villasana D."/>
            <person name="White C.S."/>
            <person name="Wright R."/>
            <person name="Park Y."/>
            <person name="Beeman R.W."/>
            <person name="Lord J."/>
            <person name="Oppert B."/>
            <person name="Lorenzen M."/>
            <person name="Brown S."/>
            <person name="Wang L."/>
            <person name="Savard J."/>
            <person name="Tautz D."/>
            <person name="Richards S."/>
            <person name="Weinstock G."/>
            <person name="Gibbs R.A."/>
            <person name="Liu Y."/>
            <person name="Worley K."/>
            <person name="Weinstock G."/>
            <person name="Elsik C.G."/>
            <person name="Reese J.T."/>
            <person name="Elhaik E."/>
            <person name="Landan G."/>
            <person name="Graur D."/>
            <person name="Arensburger P."/>
            <person name="Atkinson P."/>
            <person name="Beeman R.W."/>
            <person name="Beidler J."/>
            <person name="Brown S.J."/>
            <person name="Demuth J.P."/>
            <person name="Drury D.W."/>
            <person name="Du Y.Z."/>
            <person name="Fujiwara H."/>
            <person name="Lorenzen M."/>
            <person name="Maselli V."/>
            <person name="Osanai M."/>
            <person name="Park Y."/>
            <person name="Robertson H.M."/>
            <person name="Tu Z."/>
            <person name="Wang J.J."/>
            <person name="Wang S."/>
            <person name="Richards S."/>
            <person name="Song H."/>
            <person name="Zhang L."/>
            <person name="Sodergren E."/>
            <person name="Werner D."/>
            <person name="Stanke M."/>
            <person name="Morgenstern B."/>
            <person name="Solovyev V."/>
            <person name="Kosarev P."/>
            <person name="Brown G."/>
            <person name="Chen H.C."/>
            <person name="Ermolaeva O."/>
            <person name="Hlavina W."/>
            <person name="Kapustin Y."/>
            <person name="Kiryutin B."/>
            <person name="Kitts P."/>
            <person name="Maglott D."/>
            <person name="Pruitt K."/>
            <person name="Sapojnikov V."/>
            <person name="Souvorov A."/>
            <person name="Mackey A.J."/>
            <person name="Waterhouse R.M."/>
            <person name="Wyder S."/>
            <person name="Zdobnov E.M."/>
            <person name="Zdobnov E.M."/>
            <person name="Wyder S."/>
            <person name="Kriventseva E.V."/>
            <person name="Kadowaki T."/>
            <person name="Bork P."/>
            <person name="Aranda M."/>
            <person name="Bao R."/>
            <person name="Beermann A."/>
            <person name="Berns N."/>
            <person name="Bolognesi R."/>
            <person name="Bonneton F."/>
            <person name="Bopp D."/>
            <person name="Brown S.J."/>
            <person name="Bucher G."/>
            <person name="Butts T."/>
            <person name="Chaumot A."/>
            <person name="Denell R.E."/>
            <person name="Ferrier D.E."/>
            <person name="Friedrich M."/>
            <person name="Gordon C.M."/>
            <person name="Jindra M."/>
            <person name="Klingler M."/>
            <person name="Lan Q."/>
            <person name="Lattorff H.M."/>
            <person name="Laudet V."/>
            <person name="von Levetsow C."/>
            <person name="Liu Z."/>
            <person name="Lutz R."/>
            <person name="Lynch J.A."/>
            <person name="da Fonseca R.N."/>
            <person name="Posnien N."/>
            <person name="Reuter R."/>
            <person name="Roth S."/>
            <person name="Savard J."/>
            <person name="Schinko J.B."/>
            <person name="Schmitt C."/>
            <person name="Schoppmeier M."/>
            <person name="Schroder R."/>
            <person name="Shippy T.D."/>
            <person name="Simonnet F."/>
            <person name="Marques-Souza H."/>
            <person name="Tautz D."/>
            <person name="Tomoyasu Y."/>
            <person name="Trauner J."/>
            <person name="Van der Zee M."/>
            <person name="Vervoort M."/>
            <person name="Wittkopp N."/>
            <person name="Wimmer E.A."/>
            <person name="Yang X."/>
            <person name="Jones A.K."/>
            <person name="Sattelle D.B."/>
            <person name="Ebert P.R."/>
            <person name="Nelson D."/>
            <person name="Scott J.G."/>
            <person name="Beeman R.W."/>
            <person name="Muthukrishnan S."/>
            <person name="Kramer K.J."/>
            <person name="Arakane Y."/>
            <person name="Beeman R.W."/>
            <person name="Zhu Q."/>
            <person name="Hogenkamp D."/>
            <person name="Dixit R."/>
            <person name="Oppert B."/>
            <person name="Jiang H."/>
            <person name="Zou Z."/>
            <person name="Marshall J."/>
            <person name="Elpidina E."/>
            <person name="Vinokurov K."/>
            <person name="Oppert C."/>
            <person name="Zou Z."/>
            <person name="Evans J."/>
            <person name="Lu Z."/>
            <person name="Zhao P."/>
            <person name="Sumathipala N."/>
            <person name="Altincicek B."/>
            <person name="Vilcinskas A."/>
            <person name="Williams M."/>
            <person name="Hultmark D."/>
            <person name="Hetru C."/>
            <person name="Jiang H."/>
            <person name="Grimmelikhuijzen C.J."/>
            <person name="Hauser F."/>
            <person name="Cazzamali G."/>
            <person name="Williamson M."/>
            <person name="Park Y."/>
            <person name="Li B."/>
            <person name="Tanaka Y."/>
            <person name="Predel R."/>
            <person name="Neupert S."/>
            <person name="Schachtner J."/>
            <person name="Verleyen P."/>
            <person name="Raible F."/>
            <person name="Bork P."/>
            <person name="Friedrich M."/>
            <person name="Walden K.K."/>
            <person name="Robertson H.M."/>
            <person name="Angeli S."/>
            <person name="Foret S."/>
            <person name="Bucher G."/>
            <person name="Schuetz S."/>
            <person name="Maleszka R."/>
            <person name="Wimmer E.A."/>
            <person name="Beeman R.W."/>
            <person name="Lorenzen M."/>
            <person name="Tomoyasu Y."/>
            <person name="Miller S.C."/>
            <person name="Grossmann D."/>
            <person name="Bucher G."/>
        </authorList>
    </citation>
    <scope>NUCLEOTIDE SEQUENCE [LARGE SCALE GENOMIC DNA]</scope>
    <source>
        <strain evidence="1 2">Georgia GA2</strain>
    </source>
</reference>
<protein>
    <submittedName>
        <fullName evidence="1">Uncharacterized protein</fullName>
    </submittedName>
</protein>
<keyword evidence="2" id="KW-1185">Reference proteome</keyword>
<name>A0A139WFZ4_TRICA</name>
<dbReference type="Proteomes" id="UP000007266">
    <property type="component" value="Linkage group 6"/>
</dbReference>
<dbReference type="AlphaFoldDB" id="A0A139WFZ4"/>
<evidence type="ECO:0000313" key="1">
    <source>
        <dbReference type="EMBL" id="KYB26893.1"/>
    </source>
</evidence>